<dbReference type="Proteomes" id="UP000035540">
    <property type="component" value="Chromosome"/>
</dbReference>
<feature type="transmembrane region" description="Helical" evidence="5">
    <location>
        <begin position="85"/>
        <end position="106"/>
    </location>
</feature>
<feature type="domain" description="ABC transmembrane type-1" evidence="6">
    <location>
        <begin position="51"/>
        <end position="329"/>
    </location>
</feature>
<dbReference type="Gene3D" id="1.20.1560.10">
    <property type="entry name" value="ABC transporter type 1, transmembrane domain"/>
    <property type="match status" value="1"/>
</dbReference>
<evidence type="ECO:0000256" key="3">
    <source>
        <dbReference type="ARBA" id="ARBA00022989"/>
    </source>
</evidence>
<proteinExistence type="predicted"/>
<dbReference type="InterPro" id="IPR003439">
    <property type="entry name" value="ABC_transporter-like_ATP-bd"/>
</dbReference>
<evidence type="ECO:0000313" key="8">
    <source>
        <dbReference type="Proteomes" id="UP000035540"/>
    </source>
</evidence>
<dbReference type="EMBL" id="CP011545">
    <property type="protein sequence ID" value="AKK08784.1"/>
    <property type="molecule type" value="Genomic_DNA"/>
</dbReference>
<dbReference type="PANTHER" id="PTHR43394">
    <property type="entry name" value="ATP-DEPENDENT PERMEASE MDL1, MITOCHONDRIAL"/>
    <property type="match status" value="1"/>
</dbReference>
<dbReference type="InterPro" id="IPR027417">
    <property type="entry name" value="P-loop_NTPase"/>
</dbReference>
<organism evidence="7 8">
    <name type="scientific">Corynebacterium testudinoris</name>
    <dbReference type="NCBI Taxonomy" id="136857"/>
    <lineage>
        <taxon>Bacteria</taxon>
        <taxon>Bacillati</taxon>
        <taxon>Actinomycetota</taxon>
        <taxon>Actinomycetes</taxon>
        <taxon>Mycobacteriales</taxon>
        <taxon>Corynebacteriaceae</taxon>
        <taxon>Corynebacterium</taxon>
    </lineage>
</organism>
<dbReference type="Pfam" id="PF00005">
    <property type="entry name" value="ABC_tran"/>
    <property type="match status" value="1"/>
</dbReference>
<keyword evidence="4 5" id="KW-0472">Membrane</keyword>
<dbReference type="GO" id="GO:0005886">
    <property type="term" value="C:plasma membrane"/>
    <property type="evidence" value="ECO:0007669"/>
    <property type="project" value="UniProtKB-SubCell"/>
</dbReference>
<dbReference type="AlphaFoldDB" id="A0A0G3H5Y8"/>
<dbReference type="InterPro" id="IPR011527">
    <property type="entry name" value="ABC1_TM_dom"/>
</dbReference>
<evidence type="ECO:0000313" key="7">
    <source>
        <dbReference type="EMBL" id="AKK08784.1"/>
    </source>
</evidence>
<dbReference type="PANTHER" id="PTHR43394:SF1">
    <property type="entry name" value="ATP-BINDING CASSETTE SUB-FAMILY B MEMBER 10, MITOCHONDRIAL"/>
    <property type="match status" value="1"/>
</dbReference>
<gene>
    <name evidence="7" type="ORF">CTEST_06730</name>
</gene>
<feature type="transmembrane region" description="Helical" evidence="5">
    <location>
        <begin position="51"/>
        <end position="73"/>
    </location>
</feature>
<protein>
    <submittedName>
        <fullName evidence="7">ABC-type multidrug transport system, ATPase and permease component</fullName>
    </submittedName>
</protein>
<keyword evidence="2 5" id="KW-0812">Transmembrane</keyword>
<evidence type="ECO:0000256" key="1">
    <source>
        <dbReference type="ARBA" id="ARBA00004651"/>
    </source>
</evidence>
<dbReference type="PROSITE" id="PS50929">
    <property type="entry name" value="ABC_TM1F"/>
    <property type="match status" value="1"/>
</dbReference>
<evidence type="ECO:0000259" key="6">
    <source>
        <dbReference type="PROSITE" id="PS50929"/>
    </source>
</evidence>
<dbReference type="Pfam" id="PF00664">
    <property type="entry name" value="ABC_membrane"/>
    <property type="match status" value="1"/>
</dbReference>
<dbReference type="GO" id="GO:0016887">
    <property type="term" value="F:ATP hydrolysis activity"/>
    <property type="evidence" value="ECO:0007669"/>
    <property type="project" value="InterPro"/>
</dbReference>
<dbReference type="InterPro" id="IPR039421">
    <property type="entry name" value="Type_1_exporter"/>
</dbReference>
<reference evidence="7 8" key="1">
    <citation type="journal article" date="2015" name="Genome Announc.">
        <title>Complete Genome Sequence of the Type Strain Corynebacterium testudinoris DSM 44614, Recovered from Necrotic Lesions in the Mouth of a Tortoise.</title>
        <authorList>
            <person name="Ruckert C."/>
            <person name="Kriete M."/>
            <person name="Jaenicke S."/>
            <person name="Winkler A."/>
            <person name="Tauch A."/>
        </authorList>
    </citation>
    <scope>NUCLEOTIDE SEQUENCE [LARGE SCALE GENOMIC DNA]</scope>
    <source>
        <strain evidence="7 8">DSM 44614</strain>
    </source>
</reference>
<reference evidence="8" key="2">
    <citation type="submission" date="2015-05" db="EMBL/GenBank/DDBJ databases">
        <title>Complete genome sequence of Corynebacterium testudinoris DSM 44614, recovered from necrotic lesions in the mouth of a tortoise.</title>
        <authorList>
            <person name="Ruckert C."/>
            <person name="Albersmeier A."/>
            <person name="Winkler A."/>
            <person name="Tauch A."/>
        </authorList>
    </citation>
    <scope>NUCLEOTIDE SEQUENCE [LARGE SCALE GENOMIC DNA]</scope>
    <source>
        <strain evidence="8">DSM 44614</strain>
    </source>
</reference>
<dbReference type="PATRIC" id="fig|136857.5.peg.1338"/>
<feature type="transmembrane region" description="Helical" evidence="5">
    <location>
        <begin position="190"/>
        <end position="211"/>
    </location>
</feature>
<evidence type="ECO:0000256" key="4">
    <source>
        <dbReference type="ARBA" id="ARBA00023136"/>
    </source>
</evidence>
<feature type="transmembrane region" description="Helical" evidence="5">
    <location>
        <begin position="166"/>
        <end position="184"/>
    </location>
</feature>
<evidence type="ECO:0000256" key="5">
    <source>
        <dbReference type="SAM" id="Phobius"/>
    </source>
</evidence>
<accession>A0A0G3H5Y8</accession>
<dbReference type="InterPro" id="IPR017871">
    <property type="entry name" value="ABC_transporter-like_CS"/>
</dbReference>
<feature type="transmembrane region" description="Helical" evidence="5">
    <location>
        <begin position="277"/>
        <end position="295"/>
    </location>
</feature>
<dbReference type="GO" id="GO:0015421">
    <property type="term" value="F:ABC-type oligopeptide transporter activity"/>
    <property type="evidence" value="ECO:0007669"/>
    <property type="project" value="TreeGrafter"/>
</dbReference>
<keyword evidence="8" id="KW-1185">Reference proteome</keyword>
<dbReference type="KEGG" id="cted:CTEST_06730"/>
<dbReference type="InterPro" id="IPR036640">
    <property type="entry name" value="ABC1_TM_sf"/>
</dbReference>
<dbReference type="STRING" id="136857.CTEST_06730"/>
<dbReference type="SUPFAM" id="SSF90123">
    <property type="entry name" value="ABC transporter transmembrane region"/>
    <property type="match status" value="1"/>
</dbReference>
<dbReference type="Gene3D" id="3.40.50.300">
    <property type="entry name" value="P-loop containing nucleotide triphosphate hydrolases"/>
    <property type="match status" value="1"/>
</dbReference>
<name>A0A0G3H5Y8_9CORY</name>
<sequence length="530" mass="55929">MKRTYSPLKRMATWSWFVPAQVPSDDPVVAPEKWTSRRQGAVEMLKLHGRAVAVVIACVLLAQVQMILVSVMVSEGSQATFEERSVTIAVLTIVAVAGLSFFGWIAEGTSDALTDLAASRTVNSVRMSLTSRLVGAIPTSLTPGQVLNTVDADSYQMGELKQLTNWPVMMSSYLVGTAIAVGFLQPWLGVLTLLAGVLTAVATLATARPLARVAARRREAEGHAMSLATDLAQGSRVVKGLGAVDASTERFEVATGKALRVMLVEARLTGWLTLVRQLVPTASIIGILVAAMLMARDGMMSPAGLVTASLLVPPALMFLGYSLSFAVDYWSRGLVSAQRIRDLVGDLEVPQAPQNSSQPLPAKGLTVWSATSAAGVEKIRTRLDELEHLGSADVIVAPHTVAVFEGSLADNIDALGTSSPDKVQAALTAAACGDIITRLGGMDGGTLPDSPIGEAGLNLSGGQRQRVALARWLVRDPDVLVLDEPTTGLDAVTLDTVAQSVSRLRRERSTVVVTTSAAWIAVADSVEDFG</sequence>
<feature type="transmembrane region" description="Helical" evidence="5">
    <location>
        <begin position="307"/>
        <end position="331"/>
    </location>
</feature>
<dbReference type="RefSeq" id="WP_083985475.1">
    <property type="nucleotide sequence ID" value="NZ_JAASJB010000002.1"/>
</dbReference>
<keyword evidence="3 5" id="KW-1133">Transmembrane helix</keyword>
<dbReference type="PROSITE" id="PS00211">
    <property type="entry name" value="ABC_TRANSPORTER_1"/>
    <property type="match status" value="1"/>
</dbReference>
<dbReference type="GO" id="GO:0005524">
    <property type="term" value="F:ATP binding"/>
    <property type="evidence" value="ECO:0007669"/>
    <property type="project" value="InterPro"/>
</dbReference>
<comment type="subcellular location">
    <subcellularLocation>
        <location evidence="1">Cell membrane</location>
        <topology evidence="1">Multi-pass membrane protein</topology>
    </subcellularLocation>
</comment>
<dbReference type="SUPFAM" id="SSF52540">
    <property type="entry name" value="P-loop containing nucleoside triphosphate hydrolases"/>
    <property type="match status" value="1"/>
</dbReference>
<evidence type="ECO:0000256" key="2">
    <source>
        <dbReference type="ARBA" id="ARBA00022692"/>
    </source>
</evidence>